<feature type="domain" description="HTH hxlR-type" evidence="5">
    <location>
        <begin position="22"/>
        <end position="121"/>
    </location>
</feature>
<dbReference type="RefSeq" id="WP_380971569.1">
    <property type="nucleotide sequence ID" value="NZ_JBHTEF010000001.1"/>
</dbReference>
<protein>
    <submittedName>
        <fullName evidence="6">Winged helix-turn-helix transcriptional regulator</fullName>
    </submittedName>
</protein>
<dbReference type="EMBL" id="JBHTEF010000001">
    <property type="protein sequence ID" value="MFC7579962.1"/>
    <property type="molecule type" value="Genomic_DNA"/>
</dbReference>
<keyword evidence="3" id="KW-0804">Transcription</keyword>
<dbReference type="InterPro" id="IPR036390">
    <property type="entry name" value="WH_DNA-bd_sf"/>
</dbReference>
<dbReference type="PROSITE" id="PS51118">
    <property type="entry name" value="HTH_HXLR"/>
    <property type="match status" value="1"/>
</dbReference>
<dbReference type="Pfam" id="PF01638">
    <property type="entry name" value="HxlR"/>
    <property type="match status" value="1"/>
</dbReference>
<proteinExistence type="predicted"/>
<evidence type="ECO:0000313" key="7">
    <source>
        <dbReference type="Proteomes" id="UP001596527"/>
    </source>
</evidence>
<dbReference type="CDD" id="cd00090">
    <property type="entry name" value="HTH_ARSR"/>
    <property type="match status" value="1"/>
</dbReference>
<evidence type="ECO:0000256" key="1">
    <source>
        <dbReference type="ARBA" id="ARBA00023015"/>
    </source>
</evidence>
<dbReference type="Proteomes" id="UP001596527">
    <property type="component" value="Unassembled WGS sequence"/>
</dbReference>
<dbReference type="PANTHER" id="PTHR33204">
    <property type="entry name" value="TRANSCRIPTIONAL REGULATOR, MARR FAMILY"/>
    <property type="match status" value="1"/>
</dbReference>
<dbReference type="SUPFAM" id="SSF46785">
    <property type="entry name" value="Winged helix' DNA-binding domain"/>
    <property type="match status" value="1"/>
</dbReference>
<dbReference type="InterPro" id="IPR002577">
    <property type="entry name" value="HTH_HxlR"/>
</dbReference>
<accession>A0ABW2SIK7</accession>
<gene>
    <name evidence="6" type="ORF">ACFQWG_01810</name>
</gene>
<dbReference type="InterPro" id="IPR011991">
    <property type="entry name" value="ArsR-like_HTH"/>
</dbReference>
<evidence type="ECO:0000259" key="5">
    <source>
        <dbReference type="PROSITE" id="PS51118"/>
    </source>
</evidence>
<keyword evidence="1" id="KW-0805">Transcription regulation</keyword>
<evidence type="ECO:0000256" key="4">
    <source>
        <dbReference type="SAM" id="MobiDB-lite"/>
    </source>
</evidence>
<name>A0ABW2SIK7_9ACTO</name>
<dbReference type="InterPro" id="IPR036388">
    <property type="entry name" value="WH-like_DNA-bd_sf"/>
</dbReference>
<keyword evidence="2" id="KW-0238">DNA-binding</keyword>
<reference evidence="7" key="1">
    <citation type="journal article" date="2019" name="Int. J. Syst. Evol. Microbiol.">
        <title>The Global Catalogue of Microorganisms (GCM) 10K type strain sequencing project: providing services to taxonomists for standard genome sequencing and annotation.</title>
        <authorList>
            <consortium name="The Broad Institute Genomics Platform"/>
            <consortium name="The Broad Institute Genome Sequencing Center for Infectious Disease"/>
            <person name="Wu L."/>
            <person name="Ma J."/>
        </authorList>
    </citation>
    <scope>NUCLEOTIDE SEQUENCE [LARGE SCALE GENOMIC DNA]</scope>
    <source>
        <strain evidence="7">CCUG 56698</strain>
    </source>
</reference>
<sequence length="143" mass="15376">MSSTSRPTSSPHAGQPGSPTACDAFVAAMDIVGRRWNGRVVQAMGAGCRGFSEIARYVEGLSDQVLARRLRELESAGLITRAVLDGRPPAVRYALTAQGRALLPILDALTEWGHQLLDQKDRSPSAAPAPLAHTPARRTEQHR</sequence>
<evidence type="ECO:0000313" key="6">
    <source>
        <dbReference type="EMBL" id="MFC7579962.1"/>
    </source>
</evidence>
<dbReference type="PANTHER" id="PTHR33204:SF18">
    <property type="entry name" value="TRANSCRIPTIONAL REGULATORY PROTEIN"/>
    <property type="match status" value="1"/>
</dbReference>
<dbReference type="Gene3D" id="1.10.10.10">
    <property type="entry name" value="Winged helix-like DNA-binding domain superfamily/Winged helix DNA-binding domain"/>
    <property type="match status" value="1"/>
</dbReference>
<organism evidence="6 7">
    <name type="scientific">Schaalia naturae</name>
    <dbReference type="NCBI Taxonomy" id="635203"/>
    <lineage>
        <taxon>Bacteria</taxon>
        <taxon>Bacillati</taxon>
        <taxon>Actinomycetota</taxon>
        <taxon>Actinomycetes</taxon>
        <taxon>Actinomycetales</taxon>
        <taxon>Actinomycetaceae</taxon>
        <taxon>Schaalia</taxon>
    </lineage>
</organism>
<keyword evidence="7" id="KW-1185">Reference proteome</keyword>
<evidence type="ECO:0000256" key="2">
    <source>
        <dbReference type="ARBA" id="ARBA00023125"/>
    </source>
</evidence>
<feature type="region of interest" description="Disordered" evidence="4">
    <location>
        <begin position="119"/>
        <end position="143"/>
    </location>
</feature>
<comment type="caution">
    <text evidence="6">The sequence shown here is derived from an EMBL/GenBank/DDBJ whole genome shotgun (WGS) entry which is preliminary data.</text>
</comment>
<evidence type="ECO:0000256" key="3">
    <source>
        <dbReference type="ARBA" id="ARBA00023163"/>
    </source>
</evidence>